<dbReference type="PANTHER" id="PTHR35311:SF1">
    <property type="entry name" value="PROTEIN EMBRYO DEFECTIVE 1674"/>
    <property type="match status" value="1"/>
</dbReference>
<feature type="compositionally biased region" description="Polar residues" evidence="1">
    <location>
        <begin position="315"/>
        <end position="327"/>
    </location>
</feature>
<gene>
    <name evidence="3" type="ORF">RJT34_24221</name>
</gene>
<proteinExistence type="predicted"/>
<organism evidence="3 4">
    <name type="scientific">Clitoria ternatea</name>
    <name type="common">Butterfly pea</name>
    <dbReference type="NCBI Taxonomy" id="43366"/>
    <lineage>
        <taxon>Eukaryota</taxon>
        <taxon>Viridiplantae</taxon>
        <taxon>Streptophyta</taxon>
        <taxon>Embryophyta</taxon>
        <taxon>Tracheophyta</taxon>
        <taxon>Spermatophyta</taxon>
        <taxon>Magnoliopsida</taxon>
        <taxon>eudicotyledons</taxon>
        <taxon>Gunneridae</taxon>
        <taxon>Pentapetalae</taxon>
        <taxon>rosids</taxon>
        <taxon>fabids</taxon>
        <taxon>Fabales</taxon>
        <taxon>Fabaceae</taxon>
        <taxon>Papilionoideae</taxon>
        <taxon>50 kb inversion clade</taxon>
        <taxon>NPAAA clade</taxon>
        <taxon>indigoferoid/millettioid clade</taxon>
        <taxon>Phaseoleae</taxon>
        <taxon>Clitoria</taxon>
    </lineage>
</organism>
<comment type="caution">
    <text evidence="3">The sequence shown here is derived from an EMBL/GenBank/DDBJ whole genome shotgun (WGS) entry which is preliminary data.</text>
</comment>
<sequence>MFFRRFAKVSLYDWWLIKAQNDFQGKRLAVSGISSRNYEALRVFVSGPIVERHDLFSLKTADGVYVLINGLINEQHTLENGFRREVCSVCCLLLSSALLWMRQVFNKFLFGFPPDWESYALDCFREESTPDSDLGRSAVPHDLSANGPGPENLSDGVEKSIPNPLVSPKEATKDQGKLFPEDEWNVLEGTGGNNVAYGSGRKRCSARLQNVKVCQQKKQLARGRPPKHPDKEQHSTSAALENCCREESTPCSDFGSVPHDISASVESSIPNPLVSPEEATQDHEKLFPEDKGNVSEEVGGNNVAYGSGGNRRSTRLQNVKVCQQKKQLASGRSPKHPDKEQRSTSAALENCNEEGLKSPETPIQSQSQKQINTSSGNLVNKYTSRISRTLSPKSEGCYKKKRVTSETKVVRPKKKLTESASSVKSLQEKDVSPLVRGSKQKISSISPQSLSFRTSRSGRLLLPPLEFWRNQVPVYNADHEVTEIQEGASLVSPCRGLAIRGVQDDTGQGVKGLMRGIDISCE</sequence>
<dbReference type="AlphaFoldDB" id="A0AAN9IJ23"/>
<dbReference type="EMBL" id="JAYKXN010000006">
    <property type="protein sequence ID" value="KAK7279175.1"/>
    <property type="molecule type" value="Genomic_DNA"/>
</dbReference>
<feature type="compositionally biased region" description="Polar residues" evidence="1">
    <location>
        <begin position="361"/>
        <end position="378"/>
    </location>
</feature>
<dbReference type="Pfam" id="PF09133">
    <property type="entry name" value="SANTA"/>
    <property type="match status" value="1"/>
</dbReference>
<evidence type="ECO:0000256" key="1">
    <source>
        <dbReference type="SAM" id="MobiDB-lite"/>
    </source>
</evidence>
<evidence type="ECO:0000313" key="3">
    <source>
        <dbReference type="EMBL" id="KAK7279175.1"/>
    </source>
</evidence>
<evidence type="ECO:0000259" key="2">
    <source>
        <dbReference type="Pfam" id="PF09133"/>
    </source>
</evidence>
<dbReference type="InterPro" id="IPR053090">
    <property type="entry name" value="Centromere_KNL-2_homolog"/>
</dbReference>
<dbReference type="PANTHER" id="PTHR35311">
    <property type="entry name" value="KINETOCHORE-ASSOCIATED PROTEIN KNL-2 HOMOLOG"/>
    <property type="match status" value="1"/>
</dbReference>
<feature type="region of interest" description="Disordered" evidence="1">
    <location>
        <begin position="393"/>
        <end position="432"/>
    </location>
</feature>
<dbReference type="InterPro" id="IPR015216">
    <property type="entry name" value="SANTA"/>
</dbReference>
<feature type="region of interest" description="Disordered" evidence="1">
    <location>
        <begin position="129"/>
        <end position="175"/>
    </location>
</feature>
<name>A0AAN9IJ23_CLITE</name>
<feature type="region of interest" description="Disordered" evidence="1">
    <location>
        <begin position="262"/>
        <end position="378"/>
    </location>
</feature>
<dbReference type="Proteomes" id="UP001359559">
    <property type="component" value="Unassembled WGS sequence"/>
</dbReference>
<feature type="region of interest" description="Disordered" evidence="1">
    <location>
        <begin position="216"/>
        <end position="238"/>
    </location>
</feature>
<feature type="domain" description="SANTA" evidence="2">
    <location>
        <begin position="9"/>
        <end position="88"/>
    </location>
</feature>
<accession>A0AAN9IJ23</accession>
<reference evidence="3 4" key="1">
    <citation type="submission" date="2024-01" db="EMBL/GenBank/DDBJ databases">
        <title>The genomes of 5 underutilized Papilionoideae crops provide insights into root nodulation and disease resistance.</title>
        <authorList>
            <person name="Yuan L."/>
        </authorList>
    </citation>
    <scope>NUCLEOTIDE SEQUENCE [LARGE SCALE GENOMIC DNA]</scope>
    <source>
        <strain evidence="3">LY-2023</strain>
        <tissue evidence="3">Leaf</tissue>
    </source>
</reference>
<evidence type="ECO:0000313" key="4">
    <source>
        <dbReference type="Proteomes" id="UP001359559"/>
    </source>
</evidence>
<protein>
    <recommendedName>
        <fullName evidence="2">SANTA domain-containing protein</fullName>
    </recommendedName>
</protein>
<keyword evidence="4" id="KW-1185">Reference proteome</keyword>
<feature type="compositionally biased region" description="Basic and acidic residues" evidence="1">
    <location>
        <begin position="280"/>
        <end position="294"/>
    </location>
</feature>